<dbReference type="Gene3D" id="3.30.310.20">
    <property type="entry name" value="DNA-3-methyladenine glycosylase AlkA, N-terminal domain"/>
    <property type="match status" value="1"/>
</dbReference>
<dbReference type="InterPro" id="IPR004026">
    <property type="entry name" value="Ada_DNA_repair_Zn-bd"/>
</dbReference>
<comment type="cofactor">
    <cofactor evidence="2">
        <name>Zn(2+)</name>
        <dbReference type="ChEBI" id="CHEBI:29105"/>
    </cofactor>
</comment>
<keyword evidence="4" id="KW-0489">Methyltransferase</keyword>
<gene>
    <name evidence="12" type="ORF">BJ960_002404</name>
</gene>
<dbReference type="Pfam" id="PF02805">
    <property type="entry name" value="Ada_Zn_binding"/>
    <property type="match status" value="1"/>
</dbReference>
<keyword evidence="4" id="KW-0808">Transferase</keyword>
<dbReference type="GO" id="GO:0008725">
    <property type="term" value="F:DNA-3-methyladenine glycosylase activity"/>
    <property type="evidence" value="ECO:0007669"/>
    <property type="project" value="TreeGrafter"/>
</dbReference>
<dbReference type="InterPro" id="IPR023170">
    <property type="entry name" value="HhH_base_excis_C"/>
</dbReference>
<dbReference type="GO" id="GO:0008270">
    <property type="term" value="F:zinc ion binding"/>
    <property type="evidence" value="ECO:0007669"/>
    <property type="project" value="InterPro"/>
</dbReference>
<dbReference type="InterPro" id="IPR011257">
    <property type="entry name" value="DNA_glycosylase"/>
</dbReference>
<evidence type="ECO:0000256" key="10">
    <source>
        <dbReference type="SAM" id="MobiDB-lite"/>
    </source>
</evidence>
<dbReference type="GO" id="GO:0032993">
    <property type="term" value="C:protein-DNA complex"/>
    <property type="evidence" value="ECO:0007669"/>
    <property type="project" value="TreeGrafter"/>
</dbReference>
<dbReference type="InterPro" id="IPR037046">
    <property type="entry name" value="AlkA_N_sf"/>
</dbReference>
<protein>
    <recommendedName>
        <fullName evidence="3">DNA-3-methyladenine glycosylase II</fullName>
        <ecNumber evidence="3">3.2.2.21</ecNumber>
    </recommendedName>
</protein>
<dbReference type="PANTHER" id="PTHR43003:SF13">
    <property type="entry name" value="DNA-3-METHYLADENINE GLYCOSYLASE 2"/>
    <property type="match status" value="1"/>
</dbReference>
<dbReference type="PANTHER" id="PTHR43003">
    <property type="entry name" value="DNA-3-METHYLADENINE GLYCOSYLASE"/>
    <property type="match status" value="1"/>
</dbReference>
<dbReference type="GO" id="GO:0043565">
    <property type="term" value="F:sequence-specific DNA binding"/>
    <property type="evidence" value="ECO:0007669"/>
    <property type="project" value="InterPro"/>
</dbReference>
<dbReference type="InterPro" id="IPR003265">
    <property type="entry name" value="HhH-GPD_domain"/>
</dbReference>
<keyword evidence="7" id="KW-0010">Activator</keyword>
<comment type="catalytic activity">
    <reaction evidence="1">
        <text>Hydrolysis of alkylated DNA, releasing 3-methyladenine, 3-methylguanine, 7-methylguanine and 7-methyladenine.</text>
        <dbReference type="EC" id="3.2.2.21"/>
    </reaction>
</comment>
<name>A0A852R1X3_9MICO</name>
<dbReference type="EMBL" id="JACCBD010000001">
    <property type="protein sequence ID" value="NYD27601.1"/>
    <property type="molecule type" value="Genomic_DNA"/>
</dbReference>
<evidence type="ECO:0000259" key="11">
    <source>
        <dbReference type="PROSITE" id="PS01124"/>
    </source>
</evidence>
<keyword evidence="12" id="KW-0378">Hydrolase</keyword>
<proteinExistence type="predicted"/>
<comment type="caution">
    <text evidence="12">The sequence shown here is derived from an EMBL/GenBank/DDBJ whole genome shotgun (WGS) entry which is preliminary data.</text>
</comment>
<keyword evidence="9" id="KW-0234">DNA repair</keyword>
<keyword evidence="13" id="KW-1185">Reference proteome</keyword>
<evidence type="ECO:0000256" key="9">
    <source>
        <dbReference type="ARBA" id="ARBA00023204"/>
    </source>
</evidence>
<dbReference type="GO" id="GO:0043916">
    <property type="term" value="F:DNA-7-methylguanine glycosylase activity"/>
    <property type="evidence" value="ECO:0007669"/>
    <property type="project" value="TreeGrafter"/>
</dbReference>
<dbReference type="SUPFAM" id="SSF46689">
    <property type="entry name" value="Homeodomain-like"/>
    <property type="match status" value="1"/>
</dbReference>
<dbReference type="Pfam" id="PF06029">
    <property type="entry name" value="AlkA_N"/>
    <property type="match status" value="1"/>
</dbReference>
<accession>A0A852R1X3</accession>
<keyword evidence="8" id="KW-0804">Transcription</keyword>
<dbReference type="InterPro" id="IPR018060">
    <property type="entry name" value="HTH_AraC"/>
</dbReference>
<dbReference type="GO" id="GO:0008168">
    <property type="term" value="F:methyltransferase activity"/>
    <property type="evidence" value="ECO:0007669"/>
    <property type="project" value="UniProtKB-KW"/>
</dbReference>
<evidence type="ECO:0000256" key="1">
    <source>
        <dbReference type="ARBA" id="ARBA00000086"/>
    </source>
</evidence>
<dbReference type="Pfam" id="PF12833">
    <property type="entry name" value="HTH_18"/>
    <property type="match status" value="1"/>
</dbReference>
<evidence type="ECO:0000256" key="4">
    <source>
        <dbReference type="ARBA" id="ARBA00022603"/>
    </source>
</evidence>
<keyword evidence="5" id="KW-0227">DNA damage</keyword>
<feature type="domain" description="HTH araC/xylS-type" evidence="11">
    <location>
        <begin position="94"/>
        <end position="192"/>
    </location>
</feature>
<evidence type="ECO:0000256" key="5">
    <source>
        <dbReference type="ARBA" id="ARBA00022763"/>
    </source>
</evidence>
<evidence type="ECO:0000256" key="2">
    <source>
        <dbReference type="ARBA" id="ARBA00001947"/>
    </source>
</evidence>
<dbReference type="GO" id="GO:0003700">
    <property type="term" value="F:DNA-binding transcription factor activity"/>
    <property type="evidence" value="ECO:0007669"/>
    <property type="project" value="InterPro"/>
</dbReference>
<dbReference type="GO" id="GO:0006307">
    <property type="term" value="P:DNA alkylation repair"/>
    <property type="evidence" value="ECO:0007669"/>
    <property type="project" value="TreeGrafter"/>
</dbReference>
<feature type="compositionally biased region" description="Basic and acidic residues" evidence="10">
    <location>
        <begin position="208"/>
        <end position="217"/>
    </location>
</feature>
<feature type="region of interest" description="Disordered" evidence="10">
    <location>
        <begin position="192"/>
        <end position="217"/>
    </location>
</feature>
<dbReference type="SMART" id="SM00342">
    <property type="entry name" value="HTH_ARAC"/>
    <property type="match status" value="1"/>
</dbReference>
<evidence type="ECO:0000256" key="7">
    <source>
        <dbReference type="ARBA" id="ARBA00023159"/>
    </source>
</evidence>
<dbReference type="SMART" id="SM00478">
    <property type="entry name" value="ENDO3c"/>
    <property type="match status" value="1"/>
</dbReference>
<dbReference type="PROSITE" id="PS01124">
    <property type="entry name" value="HTH_ARAC_FAMILY_2"/>
    <property type="match status" value="1"/>
</dbReference>
<sequence>MSTQFAALPLSFDACYRAASGRDRRWDGRFYLGVTSTGIYCRPSCPARKPKPANCRFFPSAAACVAAGFRACKRCRPDALPGSRDWDHRSDLVARAVRGIRDGAIDAGGVTGLASSLAVSERHLRRILLDEIGATPIQLARTRRAHAARILIEQTDLSLTDVAFAAGFGSVRQFGDTMRDEFGMAPSAIARRAGQDAQAGGATGTGGDGERPGPESREWPTVTLRLQTRAPFDAQATRSFLAAHAIPGRDMIGAGTADLPSTAAPTSHAIDVPGGTARATISWADVPAVAEQEPGTLGIPVTLALPSLADTMPAIQVVRRMLDLDADPAQLAEAFAGDPILGPLVAARPGLRLPGARDPHEFALATVLGQQVSLAAARTLQGRLVAEFAEPGGHAELGFSGRVDASRIAAETPESLQSTLRITGARAATLRGLAGALERGLDIGQGADRERARAELIALRGIGPWTVELIAMRALGDPDAYPAGDLILRRALGVAGAKAAEAAAEAWRPFRGYATQYLWADFLAHAAAGGASPATSNPPKDTKDTP</sequence>
<dbReference type="GO" id="GO:0032259">
    <property type="term" value="P:methylation"/>
    <property type="evidence" value="ECO:0007669"/>
    <property type="project" value="UniProtKB-KW"/>
</dbReference>
<dbReference type="Gene3D" id="1.10.10.60">
    <property type="entry name" value="Homeodomain-like"/>
    <property type="match status" value="1"/>
</dbReference>
<dbReference type="InterPro" id="IPR009057">
    <property type="entry name" value="Homeodomain-like_sf"/>
</dbReference>
<dbReference type="InterPro" id="IPR010316">
    <property type="entry name" value="AlkA_N"/>
</dbReference>
<dbReference type="Proteomes" id="UP000586095">
    <property type="component" value="Unassembled WGS sequence"/>
</dbReference>
<dbReference type="SUPFAM" id="SSF57884">
    <property type="entry name" value="Ada DNA repair protein, N-terminal domain (N-Ada 10)"/>
    <property type="match status" value="1"/>
</dbReference>
<keyword evidence="6" id="KW-0805">Transcription regulation</keyword>
<dbReference type="SMART" id="SM01009">
    <property type="entry name" value="AlkA_N"/>
    <property type="match status" value="1"/>
</dbReference>
<dbReference type="GO" id="GO:0005737">
    <property type="term" value="C:cytoplasm"/>
    <property type="evidence" value="ECO:0007669"/>
    <property type="project" value="TreeGrafter"/>
</dbReference>
<evidence type="ECO:0000256" key="6">
    <source>
        <dbReference type="ARBA" id="ARBA00023015"/>
    </source>
</evidence>
<reference evidence="12 13" key="1">
    <citation type="submission" date="2020-07" db="EMBL/GenBank/DDBJ databases">
        <title>Sequencing the genomes of 1000 actinobacteria strains.</title>
        <authorList>
            <person name="Klenk H.-P."/>
        </authorList>
    </citation>
    <scope>NUCLEOTIDE SEQUENCE [LARGE SCALE GENOMIC DNA]</scope>
    <source>
        <strain evidence="12 13">DSM 17380</strain>
    </source>
</reference>
<dbReference type="RefSeq" id="WP_185987457.1">
    <property type="nucleotide sequence ID" value="NZ_BAAALZ010000001.1"/>
</dbReference>
<evidence type="ECO:0000256" key="3">
    <source>
        <dbReference type="ARBA" id="ARBA00012000"/>
    </source>
</evidence>
<dbReference type="Gene3D" id="1.10.1670.10">
    <property type="entry name" value="Helix-hairpin-Helix base-excision DNA repair enzymes (C-terminal)"/>
    <property type="match status" value="1"/>
</dbReference>
<dbReference type="InterPro" id="IPR051912">
    <property type="entry name" value="Alkylbase_DNA_Glycosylase/TA"/>
</dbReference>
<dbReference type="SUPFAM" id="SSF55945">
    <property type="entry name" value="TATA-box binding protein-like"/>
    <property type="match status" value="1"/>
</dbReference>
<dbReference type="SUPFAM" id="SSF48150">
    <property type="entry name" value="DNA-glycosylase"/>
    <property type="match status" value="1"/>
</dbReference>
<dbReference type="InterPro" id="IPR035451">
    <property type="entry name" value="Ada-like_dom_sf"/>
</dbReference>
<dbReference type="AlphaFoldDB" id="A0A852R1X3"/>
<organism evidence="12 13">
    <name type="scientific">Leucobacter aridicollis</name>
    <dbReference type="NCBI Taxonomy" id="283878"/>
    <lineage>
        <taxon>Bacteria</taxon>
        <taxon>Bacillati</taxon>
        <taxon>Actinomycetota</taxon>
        <taxon>Actinomycetes</taxon>
        <taxon>Micrococcales</taxon>
        <taxon>Microbacteriaceae</taxon>
        <taxon>Leucobacter</taxon>
    </lineage>
</organism>
<keyword evidence="12" id="KW-0326">Glycosidase</keyword>
<dbReference type="GO" id="GO:0032131">
    <property type="term" value="F:alkylated DNA binding"/>
    <property type="evidence" value="ECO:0007669"/>
    <property type="project" value="TreeGrafter"/>
</dbReference>
<evidence type="ECO:0000313" key="13">
    <source>
        <dbReference type="Proteomes" id="UP000586095"/>
    </source>
</evidence>
<evidence type="ECO:0000313" key="12">
    <source>
        <dbReference type="EMBL" id="NYD27601.1"/>
    </source>
</evidence>
<dbReference type="GO" id="GO:0006285">
    <property type="term" value="P:base-excision repair, AP site formation"/>
    <property type="evidence" value="ECO:0007669"/>
    <property type="project" value="TreeGrafter"/>
</dbReference>
<dbReference type="Gene3D" id="3.40.10.10">
    <property type="entry name" value="DNA Methylphosphotriester Repair Domain"/>
    <property type="match status" value="1"/>
</dbReference>
<dbReference type="EC" id="3.2.2.21" evidence="3"/>
<dbReference type="Gene3D" id="1.10.340.30">
    <property type="entry name" value="Hypothetical protein, domain 2"/>
    <property type="match status" value="1"/>
</dbReference>
<evidence type="ECO:0000256" key="8">
    <source>
        <dbReference type="ARBA" id="ARBA00023163"/>
    </source>
</evidence>
<dbReference type="CDD" id="cd00056">
    <property type="entry name" value="ENDO3c"/>
    <property type="match status" value="1"/>
</dbReference>